<dbReference type="PIRSF" id="PIRSF011396">
    <property type="entry name" value="Trp_halogenase"/>
    <property type="match status" value="1"/>
</dbReference>
<dbReference type="RefSeq" id="WP_379480134.1">
    <property type="nucleotide sequence ID" value="NZ_JBHLTL010000001.1"/>
</dbReference>
<dbReference type="SUPFAM" id="SSF51905">
    <property type="entry name" value="FAD/NAD(P)-binding domain"/>
    <property type="match status" value="1"/>
</dbReference>
<dbReference type="Gene3D" id="3.50.50.60">
    <property type="entry name" value="FAD/NAD(P)-binding domain"/>
    <property type="match status" value="1"/>
</dbReference>
<dbReference type="Proteomes" id="UP001589943">
    <property type="component" value="Unassembled WGS sequence"/>
</dbReference>
<protein>
    <submittedName>
        <fullName evidence="1">Tryptophan halogenase family protein</fullName>
        <ecNumber evidence="1">1.14.19.-</ecNumber>
    </submittedName>
</protein>
<keyword evidence="1" id="KW-0560">Oxidoreductase</keyword>
<dbReference type="PANTHER" id="PTHR43747">
    <property type="entry name" value="FAD-BINDING PROTEIN"/>
    <property type="match status" value="1"/>
</dbReference>
<dbReference type="InterPro" id="IPR033856">
    <property type="entry name" value="Trp_halogen"/>
</dbReference>
<dbReference type="Pfam" id="PF04820">
    <property type="entry name" value="Trp_halogenase"/>
    <property type="match status" value="1"/>
</dbReference>
<dbReference type="InterPro" id="IPR036188">
    <property type="entry name" value="FAD/NAD-bd_sf"/>
</dbReference>
<dbReference type="InterPro" id="IPR050816">
    <property type="entry name" value="Flavin-dep_Halogenase_NPB"/>
</dbReference>
<sequence>MSDASRLEFVIAGGGTAGWIAAATLARFLGDCASITLVESDDIGTVGVGEATIPQIHNLLIGLGIDQADFLRATNASFKLGIEFDGWRRHGESYIHSFGSVGRGVGLIPFRQLWLRGRALGVAGDYGDYSLNVAAARAGSFAIGEAASVELAYAYHLDATLFAQMLRGYAEERGVRRVEGKIVAVERDGASGDIAALQLEGERRIAGNLFIDCTGFRSLLLGGALEVPFTDWTHWLPCDTALAMPTESGPQFRPYTQSLARPAGWQWRIPLQHRTGNGHVFCSAFMDVDSARDLLLANVEGKPLADPRPIRFTTGHRREYWSHNCVALGLAAGFMEPLESTSIHLVQSGISRLLNLLPRDRADFATARSQFNRLSTTEWERVRDFLILHYVANERVGEAFWDHCRAIELPDTLTEKLDLFRDSGLFVREEDELFLDDSWGQVMIGQGIMPRGWSPLADNVPGEDIGPFLDSLAKSCRTRAAALPPHGAFIARMLGQPVRTRA</sequence>
<proteinExistence type="predicted"/>
<comment type="caution">
    <text evidence="1">The sequence shown here is derived from an EMBL/GenBank/DDBJ whole genome shotgun (WGS) entry which is preliminary data.</text>
</comment>
<evidence type="ECO:0000313" key="2">
    <source>
        <dbReference type="Proteomes" id="UP001589943"/>
    </source>
</evidence>
<name>A0ABV6PGE7_9SPHN</name>
<gene>
    <name evidence="1" type="ORF">ACFFF7_04375</name>
</gene>
<accession>A0ABV6PGE7</accession>
<dbReference type="InterPro" id="IPR006905">
    <property type="entry name" value="Flavin_halogenase"/>
</dbReference>
<dbReference type="GO" id="GO:0016491">
    <property type="term" value="F:oxidoreductase activity"/>
    <property type="evidence" value="ECO:0007669"/>
    <property type="project" value="UniProtKB-KW"/>
</dbReference>
<keyword evidence="2" id="KW-1185">Reference proteome</keyword>
<dbReference type="EC" id="1.14.19.-" evidence="1"/>
<dbReference type="EMBL" id="JBHLTL010000001">
    <property type="protein sequence ID" value="MFC0588639.1"/>
    <property type="molecule type" value="Genomic_DNA"/>
</dbReference>
<reference evidence="1 2" key="1">
    <citation type="submission" date="2024-09" db="EMBL/GenBank/DDBJ databases">
        <authorList>
            <person name="Sun Q."/>
            <person name="Mori K."/>
        </authorList>
    </citation>
    <scope>NUCLEOTIDE SEQUENCE [LARGE SCALE GENOMIC DNA]</scope>
    <source>
        <strain evidence="1 2">NCAIM B.02537</strain>
    </source>
</reference>
<dbReference type="PANTHER" id="PTHR43747:SF4">
    <property type="entry name" value="FLAVIN-DEPENDENT TRYPTOPHAN HALOGENASE"/>
    <property type="match status" value="1"/>
</dbReference>
<evidence type="ECO:0000313" key="1">
    <source>
        <dbReference type="EMBL" id="MFC0588639.1"/>
    </source>
</evidence>
<organism evidence="1 2">
    <name type="scientific">Novosphingobium aquiterrae</name>
    <dbReference type="NCBI Taxonomy" id="624388"/>
    <lineage>
        <taxon>Bacteria</taxon>
        <taxon>Pseudomonadati</taxon>
        <taxon>Pseudomonadota</taxon>
        <taxon>Alphaproteobacteria</taxon>
        <taxon>Sphingomonadales</taxon>
        <taxon>Sphingomonadaceae</taxon>
        <taxon>Novosphingobium</taxon>
    </lineage>
</organism>